<keyword evidence="4" id="KW-1185">Reference proteome</keyword>
<accession>A0A1U8E1A8</accession>
<dbReference type="GO" id="GO:0008429">
    <property type="term" value="F:phosphatidylethanolamine binding"/>
    <property type="evidence" value="ECO:0007669"/>
    <property type="project" value="TreeGrafter"/>
</dbReference>
<dbReference type="PANTHER" id="PTHR45761:SF3">
    <property type="entry name" value="EXTENDED SYNAPTOTAGMIN-1"/>
    <property type="match status" value="1"/>
</dbReference>
<dbReference type="GO" id="GO:0005544">
    <property type="term" value="F:calcium-dependent phospholipid binding"/>
    <property type="evidence" value="ECO:0007669"/>
    <property type="project" value="TreeGrafter"/>
</dbReference>
<organism evidence="4 5">
    <name type="scientific">Alligator sinensis</name>
    <name type="common">Chinese alligator</name>
    <dbReference type="NCBI Taxonomy" id="38654"/>
    <lineage>
        <taxon>Eukaryota</taxon>
        <taxon>Metazoa</taxon>
        <taxon>Chordata</taxon>
        <taxon>Craniata</taxon>
        <taxon>Vertebrata</taxon>
        <taxon>Euteleostomi</taxon>
        <taxon>Archelosauria</taxon>
        <taxon>Archosauria</taxon>
        <taxon>Crocodylia</taxon>
        <taxon>Alligatoridae</taxon>
        <taxon>Alligatorinae</taxon>
        <taxon>Alligator</taxon>
    </lineage>
</organism>
<dbReference type="GO" id="GO:0005509">
    <property type="term" value="F:calcium ion binding"/>
    <property type="evidence" value="ECO:0007669"/>
    <property type="project" value="TreeGrafter"/>
</dbReference>
<sequence length="104" mass="11443">MEKLLVENVAPNIRASNTHLQTFSFTKVDLGEKPLRILGVKVHAGATKQQILLDLTLSYVGDIQIDVEVKKFFCKAGVKGMQVRPSWPPTHVGGVGAVPGQRWH</sequence>
<evidence type="ECO:0000259" key="3">
    <source>
        <dbReference type="Pfam" id="PF17047"/>
    </source>
</evidence>
<feature type="domain" description="Synaptotagmin SMP" evidence="3">
    <location>
        <begin position="1"/>
        <end position="84"/>
    </location>
</feature>
<dbReference type="InterPro" id="IPR039010">
    <property type="entry name" value="Synaptotagmin_SMP"/>
</dbReference>
<dbReference type="KEGG" id="asn:102386736"/>
<dbReference type="STRING" id="38654.A0A1U8E1A8"/>
<dbReference type="InParanoid" id="A0A1U8E1A8"/>
<evidence type="ECO:0000256" key="2">
    <source>
        <dbReference type="ARBA" id="ARBA00022989"/>
    </source>
</evidence>
<dbReference type="Pfam" id="PF17047">
    <property type="entry name" value="SMP_LBD"/>
    <property type="match status" value="1"/>
</dbReference>
<reference evidence="5" key="1">
    <citation type="submission" date="2025-08" db="UniProtKB">
        <authorList>
            <consortium name="RefSeq"/>
        </authorList>
    </citation>
    <scope>IDENTIFICATION</scope>
</reference>
<dbReference type="RefSeq" id="XP_014383295.2">
    <property type="nucleotide sequence ID" value="XM_014527809.2"/>
</dbReference>
<proteinExistence type="predicted"/>
<dbReference type="AlphaFoldDB" id="A0A1U8E1A8"/>
<evidence type="ECO:0000313" key="4">
    <source>
        <dbReference type="Proteomes" id="UP000189705"/>
    </source>
</evidence>
<keyword evidence="2" id="KW-0472">Membrane</keyword>
<dbReference type="GO" id="GO:0031210">
    <property type="term" value="F:phosphatidylcholine binding"/>
    <property type="evidence" value="ECO:0007669"/>
    <property type="project" value="TreeGrafter"/>
</dbReference>
<gene>
    <name evidence="5" type="primary">LOC102386736</name>
</gene>
<dbReference type="InterPro" id="IPR051634">
    <property type="entry name" value="Extended_Synaptotagmin"/>
</dbReference>
<dbReference type="GeneID" id="102386736"/>
<evidence type="ECO:0000256" key="1">
    <source>
        <dbReference type="ARBA" id="ARBA00022692"/>
    </source>
</evidence>
<name>A0A1U8E1A8_ALLSI</name>
<dbReference type="Proteomes" id="UP000189705">
    <property type="component" value="Unplaced"/>
</dbReference>
<dbReference type="GO" id="GO:0035091">
    <property type="term" value="F:phosphatidylinositol binding"/>
    <property type="evidence" value="ECO:0007669"/>
    <property type="project" value="TreeGrafter"/>
</dbReference>
<dbReference type="PANTHER" id="PTHR45761">
    <property type="entry name" value="EXTENDED SYNAPTOTAGMIN-LIKE PROTEIN 2, ISOFORM C"/>
    <property type="match status" value="1"/>
</dbReference>
<evidence type="ECO:0000313" key="5">
    <source>
        <dbReference type="RefSeq" id="XP_014383295.2"/>
    </source>
</evidence>
<dbReference type="GO" id="GO:0005789">
    <property type="term" value="C:endoplasmic reticulum membrane"/>
    <property type="evidence" value="ECO:0007669"/>
    <property type="project" value="TreeGrafter"/>
</dbReference>
<protein>
    <submittedName>
        <fullName evidence="5">Extended synaptotagmin-1-like</fullName>
    </submittedName>
</protein>
<keyword evidence="1" id="KW-0812">Transmembrane</keyword>
<keyword evidence="2" id="KW-1133">Transmembrane helix</keyword>